<feature type="binding site" evidence="2">
    <location>
        <begin position="87"/>
        <end position="90"/>
    </location>
    <ligand>
        <name>substrate</name>
    </ligand>
</feature>
<dbReference type="Pfam" id="PF00300">
    <property type="entry name" value="His_Phos_1"/>
    <property type="match status" value="1"/>
</dbReference>
<dbReference type="Proteomes" id="UP000279859">
    <property type="component" value="Unassembled WGS sequence"/>
</dbReference>
<feature type="active site" description="Tele-phosphohistidine intermediate" evidence="1">
    <location>
        <position position="9"/>
    </location>
</feature>
<dbReference type="GO" id="GO:0005737">
    <property type="term" value="C:cytoplasm"/>
    <property type="evidence" value="ECO:0007669"/>
    <property type="project" value="TreeGrafter"/>
</dbReference>
<evidence type="ECO:0000313" key="3">
    <source>
        <dbReference type="EMBL" id="RNE64173.1"/>
    </source>
</evidence>
<keyword evidence="4" id="KW-1185">Reference proteome</keyword>
<dbReference type="GO" id="GO:0016791">
    <property type="term" value="F:phosphatase activity"/>
    <property type="evidence" value="ECO:0007669"/>
    <property type="project" value="TreeGrafter"/>
</dbReference>
<dbReference type="InterPro" id="IPR001345">
    <property type="entry name" value="PG/BPGM_mutase_AS"/>
</dbReference>
<evidence type="ECO:0000256" key="2">
    <source>
        <dbReference type="PIRSR" id="PIRSR613078-2"/>
    </source>
</evidence>
<dbReference type="CDD" id="cd07067">
    <property type="entry name" value="HP_PGM_like"/>
    <property type="match status" value="1"/>
</dbReference>
<reference evidence="3 4" key="1">
    <citation type="submission" date="2018-11" db="EMBL/GenBank/DDBJ databases">
        <title>Cryobacterium sp. nov., isolated from rhizosphere soil of lettuce.</title>
        <authorList>
            <person name="Wang Y."/>
        </authorList>
    </citation>
    <scope>NUCLEOTIDE SEQUENCE [LARGE SCALE GENOMIC DNA]</scope>
    <source>
        <strain evidence="3 4">NEAU-85</strain>
    </source>
</reference>
<sequence length="192" mass="20693">MTVIGLVRHGQTDWNLGNRMQGSSDIPLNDTGRAQAAEAGELLASADWAFPWTGVLTSPLVRAVETGQIIAAHLGLPMLGELPGIVERHYGIAEGMPVDEAYGRYPDRAFPESETEEQVTERALATLAGLHADYPGQHLLVVAHGGLIRNVLTELHDEPVPGIINSAAALVRWRGDAWLVEAINNELLTPAR</sequence>
<name>A0A3M8LF42_9MICO</name>
<feature type="binding site" evidence="2">
    <location>
        <position position="62"/>
    </location>
    <ligand>
        <name>substrate</name>
    </ligand>
</feature>
<dbReference type="AlphaFoldDB" id="A0A3M8LF42"/>
<feature type="binding site" evidence="2">
    <location>
        <begin position="8"/>
        <end position="15"/>
    </location>
    <ligand>
        <name>substrate</name>
    </ligand>
</feature>
<dbReference type="InterPro" id="IPR050275">
    <property type="entry name" value="PGM_Phosphatase"/>
</dbReference>
<gene>
    <name evidence="3" type="ORF">EEJ31_04725</name>
</gene>
<organism evidence="3 4">
    <name type="scientific">Cryobacterium tepidiphilum</name>
    <dbReference type="NCBI Taxonomy" id="2486026"/>
    <lineage>
        <taxon>Bacteria</taxon>
        <taxon>Bacillati</taxon>
        <taxon>Actinomycetota</taxon>
        <taxon>Actinomycetes</taxon>
        <taxon>Micrococcales</taxon>
        <taxon>Microbacteriaceae</taxon>
        <taxon>Cryobacterium</taxon>
    </lineage>
</organism>
<dbReference type="EMBL" id="RDSR01000005">
    <property type="protein sequence ID" value="RNE64173.1"/>
    <property type="molecule type" value="Genomic_DNA"/>
</dbReference>
<dbReference type="InterPro" id="IPR013078">
    <property type="entry name" value="His_Pase_superF_clade-1"/>
</dbReference>
<dbReference type="SMART" id="SM00855">
    <property type="entry name" value="PGAM"/>
    <property type="match status" value="1"/>
</dbReference>
<comment type="caution">
    <text evidence="3">The sequence shown here is derived from an EMBL/GenBank/DDBJ whole genome shotgun (WGS) entry which is preliminary data.</text>
</comment>
<dbReference type="PANTHER" id="PTHR48100">
    <property type="entry name" value="BROAD-SPECIFICITY PHOSPHATASE YOR283W-RELATED"/>
    <property type="match status" value="1"/>
</dbReference>
<dbReference type="RefSeq" id="WP_123045131.1">
    <property type="nucleotide sequence ID" value="NZ_RDSR01000005.1"/>
</dbReference>
<evidence type="ECO:0000313" key="4">
    <source>
        <dbReference type="Proteomes" id="UP000279859"/>
    </source>
</evidence>
<evidence type="ECO:0000256" key="1">
    <source>
        <dbReference type="PIRSR" id="PIRSR613078-1"/>
    </source>
</evidence>
<dbReference type="PROSITE" id="PS00175">
    <property type="entry name" value="PG_MUTASE"/>
    <property type="match status" value="1"/>
</dbReference>
<dbReference type="PANTHER" id="PTHR48100:SF59">
    <property type="entry name" value="ADENOSYLCOBALAMIN_ALPHA-RIBAZOLE PHOSPHATASE"/>
    <property type="match status" value="1"/>
</dbReference>
<proteinExistence type="predicted"/>
<dbReference type="Gene3D" id="3.40.50.1240">
    <property type="entry name" value="Phosphoglycerate mutase-like"/>
    <property type="match status" value="1"/>
</dbReference>
<accession>A0A3M8LF42</accession>
<feature type="active site" description="Proton donor/acceptor" evidence="1">
    <location>
        <position position="87"/>
    </location>
</feature>
<dbReference type="InterPro" id="IPR029033">
    <property type="entry name" value="His_PPase_superfam"/>
</dbReference>
<dbReference type="OrthoDB" id="4697614at2"/>
<dbReference type="SUPFAM" id="SSF53254">
    <property type="entry name" value="Phosphoglycerate mutase-like"/>
    <property type="match status" value="1"/>
</dbReference>
<protein>
    <submittedName>
        <fullName evidence="3">Histidine phosphatase family protein</fullName>
    </submittedName>
</protein>